<organism evidence="1 2">
    <name type="scientific">Pseudomonas brassicae</name>
    <dbReference type="NCBI Taxonomy" id="2708063"/>
    <lineage>
        <taxon>Bacteria</taxon>
        <taxon>Pseudomonadati</taxon>
        <taxon>Pseudomonadota</taxon>
        <taxon>Gammaproteobacteria</taxon>
        <taxon>Pseudomonadales</taxon>
        <taxon>Pseudomonadaceae</taxon>
        <taxon>Pseudomonas</taxon>
    </lineage>
</organism>
<dbReference type="EMBL" id="JAAHBU010000543">
    <property type="protein sequence ID" value="NER66646.1"/>
    <property type="molecule type" value="Genomic_DNA"/>
</dbReference>
<dbReference type="Gene3D" id="3.30.450.400">
    <property type="entry name" value="Colicin M, catalytic domain"/>
    <property type="match status" value="1"/>
</dbReference>
<evidence type="ECO:0000313" key="2">
    <source>
        <dbReference type="Proteomes" id="UP000482634"/>
    </source>
</evidence>
<comment type="caution">
    <text evidence="1">The sequence shown here is derived from an EMBL/GenBank/DDBJ whole genome shotgun (WGS) entry which is preliminary data.</text>
</comment>
<dbReference type="Pfam" id="PF14859">
    <property type="entry name" value="Colicin_M"/>
    <property type="match status" value="1"/>
</dbReference>
<dbReference type="InterPro" id="IPR028056">
    <property type="entry name" value="Colicin_M"/>
</dbReference>
<name>A0A6B3NX71_9PSED</name>
<reference evidence="1 2" key="1">
    <citation type="submission" date="2020-02" db="EMBL/GenBank/DDBJ databases">
        <title>Broccoli isolated Pseudomonas sp.</title>
        <authorList>
            <person name="Fujikawa T."/>
            <person name="Sawada H."/>
        </authorList>
    </citation>
    <scope>NUCLEOTIDE SEQUENCE [LARGE SCALE GENOMIC DNA]</scope>
    <source>
        <strain evidence="1 2">MAFF212427</strain>
    </source>
</reference>
<protein>
    <submittedName>
        <fullName evidence="1">Lipid II-degrading bacteriocin</fullName>
    </submittedName>
</protein>
<proteinExistence type="predicted"/>
<accession>A0A6B3NX71</accession>
<dbReference type="GO" id="GO:0042742">
    <property type="term" value="P:defense response to bacterium"/>
    <property type="evidence" value="ECO:0007669"/>
    <property type="project" value="InterPro"/>
</dbReference>
<gene>
    <name evidence="1" type="ORF">G3436_25805</name>
</gene>
<keyword evidence="2" id="KW-1185">Reference proteome</keyword>
<sequence>MAQSLRAYPVIHESMVSYPTKSHVFSGGVLTPFHALAHSISGKGEPVIFPVGSIGLNVKLPSVRPFMDAVNAKGKGVHKIDVKFTHDVRKDSLQSGWALGNITLRVVGNVKVAEDGAWIFDGELRAYDDLYDANASTHRDWIGESATSFLRSVMQTPYTIKMPGVISVKAGGQ</sequence>
<dbReference type="AlphaFoldDB" id="A0A6B3NX71"/>
<dbReference type="Proteomes" id="UP000482634">
    <property type="component" value="Unassembled WGS sequence"/>
</dbReference>
<evidence type="ECO:0000313" key="1">
    <source>
        <dbReference type="EMBL" id="NER66646.1"/>
    </source>
</evidence>